<dbReference type="Proteomes" id="UP000321275">
    <property type="component" value="Unassembled WGS sequence"/>
</dbReference>
<dbReference type="Gene3D" id="1.20.1250.20">
    <property type="entry name" value="MFS general substrate transporter like domains"/>
    <property type="match status" value="1"/>
</dbReference>
<proteinExistence type="predicted"/>
<comment type="caution">
    <text evidence="5">The sequence shown here is derived from an EMBL/GenBank/DDBJ whole genome shotgun (WGS) entry which is preliminary data.</text>
</comment>
<feature type="transmembrane region" description="Helical" evidence="4">
    <location>
        <begin position="249"/>
        <end position="271"/>
    </location>
</feature>
<sequence length="411" mass="42987">MTAKPTQPSRGRLIGFLALMVLVGLNLRPALSSLSPLLNRIQADTGLSPLGIGALTTLPVLCLGLFAPLAPWLAKRLGPERALSLALLLLAGALLLRANSLTPLLFLGTLGVGAAIGIAGSLLPALVKRELPKGADLMTGVYTMALCLGGALGAGLGIPLADWLGDWHLSLASWTLLAVAALVAWRLGMPHPKPPAPGSLPKAPRVRLWRHGLAWQVTALMGSQSSLAYIVFGWLPVLLQRRGLSEGEAGWLLAGSVMVQLISALGAPWLARLHRDQRPAMLVVLGLTTAGFVMLLQAPLSQRWLGAILLGLGQGGAFSLALTMIVLRSGDSRLAGKLSGMAQGFGYTLAAMGPLVIGLLLQLGAGLTTVTAVLVGIAGFAAVFACLAGRNRRLEFDAEGTVITRRYERRR</sequence>
<dbReference type="AlphaFoldDB" id="A0A510XBK0"/>
<feature type="transmembrane region" description="Helical" evidence="4">
    <location>
        <begin position="280"/>
        <end position="298"/>
    </location>
</feature>
<keyword evidence="2 4" id="KW-1133">Transmembrane helix</keyword>
<feature type="transmembrane region" description="Helical" evidence="4">
    <location>
        <begin position="139"/>
        <end position="161"/>
    </location>
</feature>
<gene>
    <name evidence="5" type="ORF">HPA02_02030</name>
</gene>
<dbReference type="InterPro" id="IPR052524">
    <property type="entry name" value="MFS_Cyanate_Porter"/>
</dbReference>
<evidence type="ECO:0000256" key="2">
    <source>
        <dbReference type="ARBA" id="ARBA00022989"/>
    </source>
</evidence>
<keyword evidence="6" id="KW-1185">Reference proteome</keyword>
<evidence type="ECO:0000256" key="4">
    <source>
        <dbReference type="SAM" id="Phobius"/>
    </source>
</evidence>
<dbReference type="InterPro" id="IPR011701">
    <property type="entry name" value="MFS"/>
</dbReference>
<name>A0A510XBK0_9GAMM</name>
<feature type="transmembrane region" description="Helical" evidence="4">
    <location>
        <begin position="339"/>
        <end position="361"/>
    </location>
</feature>
<feature type="transmembrane region" description="Helical" evidence="4">
    <location>
        <begin position="367"/>
        <end position="388"/>
    </location>
</feature>
<dbReference type="PANTHER" id="PTHR23523:SF2">
    <property type="entry name" value="2-NITROIMIDAZOLE TRANSPORTER"/>
    <property type="match status" value="1"/>
</dbReference>
<dbReference type="Pfam" id="PF07690">
    <property type="entry name" value="MFS_1"/>
    <property type="match status" value="1"/>
</dbReference>
<accession>A0A510XBK0</accession>
<feature type="transmembrane region" description="Helical" evidence="4">
    <location>
        <begin position="213"/>
        <end position="237"/>
    </location>
</feature>
<feature type="transmembrane region" description="Helical" evidence="4">
    <location>
        <begin position="12"/>
        <end position="31"/>
    </location>
</feature>
<dbReference type="PANTHER" id="PTHR23523">
    <property type="match status" value="1"/>
</dbReference>
<dbReference type="InterPro" id="IPR036259">
    <property type="entry name" value="MFS_trans_sf"/>
</dbReference>
<evidence type="ECO:0000313" key="5">
    <source>
        <dbReference type="EMBL" id="GEK45920.1"/>
    </source>
</evidence>
<reference evidence="5 6" key="1">
    <citation type="submission" date="2019-07" db="EMBL/GenBank/DDBJ databases">
        <title>Whole genome shotgun sequence of Halomonas pacifica NBRC 102220.</title>
        <authorList>
            <person name="Hosoyama A."/>
            <person name="Uohara A."/>
            <person name="Ohji S."/>
            <person name="Ichikawa N."/>
        </authorList>
    </citation>
    <scope>NUCLEOTIDE SEQUENCE [LARGE SCALE GENOMIC DNA]</scope>
    <source>
        <strain evidence="5 6">NBRC 102220</strain>
    </source>
</reference>
<protein>
    <submittedName>
        <fullName evidence="5">MFS transporter</fullName>
    </submittedName>
</protein>
<evidence type="ECO:0000256" key="3">
    <source>
        <dbReference type="ARBA" id="ARBA00023136"/>
    </source>
</evidence>
<dbReference type="RefSeq" id="WP_232341076.1">
    <property type="nucleotide sequence ID" value="NZ_BJUK01000002.1"/>
</dbReference>
<feature type="transmembrane region" description="Helical" evidence="4">
    <location>
        <begin position="104"/>
        <end position="127"/>
    </location>
</feature>
<feature type="transmembrane region" description="Helical" evidence="4">
    <location>
        <begin position="51"/>
        <end position="70"/>
    </location>
</feature>
<dbReference type="EMBL" id="BJUK01000002">
    <property type="protein sequence ID" value="GEK45920.1"/>
    <property type="molecule type" value="Genomic_DNA"/>
</dbReference>
<feature type="transmembrane region" description="Helical" evidence="4">
    <location>
        <begin position="167"/>
        <end position="185"/>
    </location>
</feature>
<keyword evidence="1 4" id="KW-0812">Transmembrane</keyword>
<feature type="transmembrane region" description="Helical" evidence="4">
    <location>
        <begin position="82"/>
        <end position="98"/>
    </location>
</feature>
<organism evidence="5 6">
    <name type="scientific">Bisbaumannia pacifica</name>
    <dbReference type="NCBI Taxonomy" id="77098"/>
    <lineage>
        <taxon>Bacteria</taxon>
        <taxon>Pseudomonadati</taxon>
        <taxon>Pseudomonadota</taxon>
        <taxon>Gammaproteobacteria</taxon>
        <taxon>Oceanospirillales</taxon>
        <taxon>Halomonadaceae</taxon>
        <taxon>Bisbaumannia</taxon>
    </lineage>
</organism>
<dbReference type="GO" id="GO:0022857">
    <property type="term" value="F:transmembrane transporter activity"/>
    <property type="evidence" value="ECO:0007669"/>
    <property type="project" value="InterPro"/>
</dbReference>
<dbReference type="SUPFAM" id="SSF103473">
    <property type="entry name" value="MFS general substrate transporter"/>
    <property type="match status" value="1"/>
</dbReference>
<evidence type="ECO:0000313" key="6">
    <source>
        <dbReference type="Proteomes" id="UP000321275"/>
    </source>
</evidence>
<feature type="transmembrane region" description="Helical" evidence="4">
    <location>
        <begin position="304"/>
        <end position="327"/>
    </location>
</feature>
<keyword evidence="3 4" id="KW-0472">Membrane</keyword>
<evidence type="ECO:0000256" key="1">
    <source>
        <dbReference type="ARBA" id="ARBA00022692"/>
    </source>
</evidence>